<dbReference type="Gene3D" id="3.10.50.40">
    <property type="match status" value="1"/>
</dbReference>
<dbReference type="STRING" id="136037.A0A067R0C9"/>
<dbReference type="Proteomes" id="UP000027135">
    <property type="component" value="Unassembled WGS sequence"/>
</dbReference>
<name>A0A067R0C9_ZOONE</name>
<dbReference type="PANTHER" id="PTHR46674">
    <property type="entry name" value="INACTIVE PEPTIDYL-PROLYL CIS-TRANS ISOMERASE FKBP6"/>
    <property type="match status" value="1"/>
</dbReference>
<comment type="catalytic activity">
    <reaction evidence="4">
        <text>[protein]-peptidylproline (omega=180) = [protein]-peptidylproline (omega=0)</text>
        <dbReference type="Rhea" id="RHEA:16237"/>
        <dbReference type="Rhea" id="RHEA-COMP:10747"/>
        <dbReference type="Rhea" id="RHEA-COMP:10748"/>
        <dbReference type="ChEBI" id="CHEBI:83833"/>
        <dbReference type="ChEBI" id="CHEBI:83834"/>
        <dbReference type="EC" id="5.2.1.8"/>
    </reaction>
</comment>
<dbReference type="eggNOG" id="KOG0543">
    <property type="taxonomic scope" value="Eukaryota"/>
</dbReference>
<dbReference type="GO" id="GO:0003755">
    <property type="term" value="F:peptidyl-prolyl cis-trans isomerase activity"/>
    <property type="evidence" value="ECO:0007669"/>
    <property type="project" value="UniProtKB-KW"/>
</dbReference>
<keyword evidence="4" id="KW-0413">Isomerase</keyword>
<dbReference type="PANTHER" id="PTHR46674:SF1">
    <property type="entry name" value="INACTIVE PEPTIDYL-PROLYL CIS-TRANS ISOMERASE FKBP6"/>
    <property type="match status" value="1"/>
</dbReference>
<reference evidence="6 7" key="1">
    <citation type="journal article" date="2014" name="Nat. Commun.">
        <title>Molecular traces of alternative social organization in a termite genome.</title>
        <authorList>
            <person name="Terrapon N."/>
            <person name="Li C."/>
            <person name="Robertson H.M."/>
            <person name="Ji L."/>
            <person name="Meng X."/>
            <person name="Booth W."/>
            <person name="Chen Z."/>
            <person name="Childers C.P."/>
            <person name="Glastad K.M."/>
            <person name="Gokhale K."/>
            <person name="Gowin J."/>
            <person name="Gronenberg W."/>
            <person name="Hermansen R.A."/>
            <person name="Hu H."/>
            <person name="Hunt B.G."/>
            <person name="Huylmans A.K."/>
            <person name="Khalil S.M."/>
            <person name="Mitchell R.D."/>
            <person name="Munoz-Torres M.C."/>
            <person name="Mustard J.A."/>
            <person name="Pan H."/>
            <person name="Reese J.T."/>
            <person name="Scharf M.E."/>
            <person name="Sun F."/>
            <person name="Vogel H."/>
            <person name="Xiao J."/>
            <person name="Yang W."/>
            <person name="Yang Z."/>
            <person name="Yang Z."/>
            <person name="Zhou J."/>
            <person name="Zhu J."/>
            <person name="Brent C.S."/>
            <person name="Elsik C.G."/>
            <person name="Goodisman M.A."/>
            <person name="Liberles D.A."/>
            <person name="Roe R.M."/>
            <person name="Vargo E.L."/>
            <person name="Vilcinskas A."/>
            <person name="Wang J."/>
            <person name="Bornberg-Bauer E."/>
            <person name="Korb J."/>
            <person name="Zhang G."/>
            <person name="Liebig J."/>
        </authorList>
    </citation>
    <scope>NUCLEOTIDE SEQUENCE [LARGE SCALE GENOMIC DNA]</scope>
    <source>
        <tissue evidence="6">Whole organism</tissue>
    </source>
</reference>
<keyword evidence="7" id="KW-1185">Reference proteome</keyword>
<keyword evidence="3" id="KW-0802">TPR repeat</keyword>
<evidence type="ECO:0000259" key="5">
    <source>
        <dbReference type="PROSITE" id="PS50059"/>
    </source>
</evidence>
<keyword evidence="2" id="KW-0677">Repeat</keyword>
<dbReference type="PROSITE" id="PS50059">
    <property type="entry name" value="FKBP_PPIASE"/>
    <property type="match status" value="1"/>
</dbReference>
<dbReference type="GO" id="GO:0005737">
    <property type="term" value="C:cytoplasm"/>
    <property type="evidence" value="ECO:0007669"/>
    <property type="project" value="TreeGrafter"/>
</dbReference>
<accession>A0A067R0C9</accession>
<dbReference type="InParanoid" id="A0A067R0C9"/>
<dbReference type="EC" id="5.2.1.8" evidence="4"/>
<proteinExistence type="inferred from homology"/>
<evidence type="ECO:0000313" key="7">
    <source>
        <dbReference type="Proteomes" id="UP000027135"/>
    </source>
</evidence>
<evidence type="ECO:0000256" key="3">
    <source>
        <dbReference type="ARBA" id="ARBA00022803"/>
    </source>
</evidence>
<sequence>MDTVDDYSEVQMSPVVKLTDGIDMRKLIDDSFTTFKVDVSDNVENNVSYFDKDELLQCVNFDCINADSDEDSSSVEPEETPFQKIASKMTNLTQDGKVKKREIQPGSGCIVPERALVTVHYNAYVEYGDEPYDSTWLRGYPKMGHLGQSFIIGLDIGIASMKKGETSRFLLHPDVAYGKLGCPPRIPQKNGV</sequence>
<comment type="similarity">
    <text evidence="1">Belongs to the FKBP6 family.</text>
</comment>
<evidence type="ECO:0000313" key="6">
    <source>
        <dbReference type="EMBL" id="KDR15352.1"/>
    </source>
</evidence>
<dbReference type="SUPFAM" id="SSF54534">
    <property type="entry name" value="FKBP-like"/>
    <property type="match status" value="1"/>
</dbReference>
<dbReference type="EMBL" id="KK852829">
    <property type="protein sequence ID" value="KDR15352.1"/>
    <property type="molecule type" value="Genomic_DNA"/>
</dbReference>
<dbReference type="Pfam" id="PF00254">
    <property type="entry name" value="FKBP_C"/>
    <property type="match status" value="1"/>
</dbReference>
<keyword evidence="4" id="KW-0697">Rotamase</keyword>
<evidence type="ECO:0000256" key="1">
    <source>
        <dbReference type="ARBA" id="ARBA00009648"/>
    </source>
</evidence>
<protein>
    <recommendedName>
        <fullName evidence="4">peptidylprolyl isomerase</fullName>
        <ecNumber evidence="4">5.2.1.8</ecNumber>
    </recommendedName>
</protein>
<dbReference type="AlphaFoldDB" id="A0A067R0C9"/>
<evidence type="ECO:0000256" key="4">
    <source>
        <dbReference type="PROSITE-ProRule" id="PRU00277"/>
    </source>
</evidence>
<dbReference type="OMA" id="HYNAYVE"/>
<dbReference type="GO" id="GO:0051879">
    <property type="term" value="F:Hsp90 protein binding"/>
    <property type="evidence" value="ECO:0007669"/>
    <property type="project" value="TreeGrafter"/>
</dbReference>
<feature type="domain" description="PPIase FKBP-type" evidence="5">
    <location>
        <begin position="114"/>
        <end position="192"/>
    </location>
</feature>
<dbReference type="InterPro" id="IPR046357">
    <property type="entry name" value="PPIase_dom_sf"/>
</dbReference>
<gene>
    <name evidence="6" type="ORF">L798_10831</name>
</gene>
<evidence type="ECO:0000256" key="2">
    <source>
        <dbReference type="ARBA" id="ARBA00022737"/>
    </source>
</evidence>
<organism evidence="6 7">
    <name type="scientific">Zootermopsis nevadensis</name>
    <name type="common">Dampwood termite</name>
    <dbReference type="NCBI Taxonomy" id="136037"/>
    <lineage>
        <taxon>Eukaryota</taxon>
        <taxon>Metazoa</taxon>
        <taxon>Ecdysozoa</taxon>
        <taxon>Arthropoda</taxon>
        <taxon>Hexapoda</taxon>
        <taxon>Insecta</taxon>
        <taxon>Pterygota</taxon>
        <taxon>Neoptera</taxon>
        <taxon>Polyneoptera</taxon>
        <taxon>Dictyoptera</taxon>
        <taxon>Blattodea</taxon>
        <taxon>Blattoidea</taxon>
        <taxon>Termitoidae</taxon>
        <taxon>Termopsidae</taxon>
        <taxon>Zootermopsis</taxon>
    </lineage>
</organism>
<dbReference type="GO" id="GO:0007283">
    <property type="term" value="P:spermatogenesis"/>
    <property type="evidence" value="ECO:0007669"/>
    <property type="project" value="TreeGrafter"/>
</dbReference>
<dbReference type="InterPro" id="IPR001179">
    <property type="entry name" value="PPIase_FKBP_dom"/>
</dbReference>
<dbReference type="InterPro" id="IPR042282">
    <property type="entry name" value="FKBP6/shu"/>
</dbReference>
<dbReference type="GO" id="GO:0034587">
    <property type="term" value="P:piRNA processing"/>
    <property type="evidence" value="ECO:0007669"/>
    <property type="project" value="TreeGrafter"/>
</dbReference>